<proteinExistence type="predicted"/>
<protein>
    <submittedName>
        <fullName evidence="2">Uncharacterized protein</fullName>
    </submittedName>
</protein>
<sequence>MLDLADLWTAAGWNLLTAAVTDQCPDIIRNWQLTITRFGIEKLHPCRIDPVAGNPASFYCIAFEKTNEAYVRKAYKRVSETGTRVNTAESKESYFKTPNYGCHDTNGLTGEVGDKCRLPADRLGGANGEELAVHRAPPRLGREVARDASAAPRVLAGFHGVNKGGGFYGGRAGEGRGSRGGPRAGGARARGRRPFQDIV</sequence>
<gene>
    <name evidence="2" type="ORF">EVAR_30370_1</name>
</gene>
<dbReference type="AlphaFoldDB" id="A0A4C1W597"/>
<comment type="caution">
    <text evidence="2">The sequence shown here is derived from an EMBL/GenBank/DDBJ whole genome shotgun (WGS) entry which is preliminary data.</text>
</comment>
<dbReference type="Proteomes" id="UP000299102">
    <property type="component" value="Unassembled WGS sequence"/>
</dbReference>
<accession>A0A4C1W597</accession>
<reference evidence="2 3" key="1">
    <citation type="journal article" date="2019" name="Commun. Biol.">
        <title>The bagworm genome reveals a unique fibroin gene that provides high tensile strength.</title>
        <authorList>
            <person name="Kono N."/>
            <person name="Nakamura H."/>
            <person name="Ohtoshi R."/>
            <person name="Tomita M."/>
            <person name="Numata K."/>
            <person name="Arakawa K."/>
        </authorList>
    </citation>
    <scope>NUCLEOTIDE SEQUENCE [LARGE SCALE GENOMIC DNA]</scope>
</reference>
<dbReference type="EMBL" id="BGZK01000480">
    <property type="protein sequence ID" value="GBP46241.1"/>
    <property type="molecule type" value="Genomic_DNA"/>
</dbReference>
<evidence type="ECO:0000313" key="3">
    <source>
        <dbReference type="Proteomes" id="UP000299102"/>
    </source>
</evidence>
<feature type="region of interest" description="Disordered" evidence="1">
    <location>
        <begin position="169"/>
        <end position="199"/>
    </location>
</feature>
<evidence type="ECO:0000256" key="1">
    <source>
        <dbReference type="SAM" id="MobiDB-lite"/>
    </source>
</evidence>
<keyword evidence="3" id="KW-1185">Reference proteome</keyword>
<evidence type="ECO:0000313" key="2">
    <source>
        <dbReference type="EMBL" id="GBP46241.1"/>
    </source>
</evidence>
<organism evidence="2 3">
    <name type="scientific">Eumeta variegata</name>
    <name type="common">Bagworm moth</name>
    <name type="synonym">Eumeta japonica</name>
    <dbReference type="NCBI Taxonomy" id="151549"/>
    <lineage>
        <taxon>Eukaryota</taxon>
        <taxon>Metazoa</taxon>
        <taxon>Ecdysozoa</taxon>
        <taxon>Arthropoda</taxon>
        <taxon>Hexapoda</taxon>
        <taxon>Insecta</taxon>
        <taxon>Pterygota</taxon>
        <taxon>Neoptera</taxon>
        <taxon>Endopterygota</taxon>
        <taxon>Lepidoptera</taxon>
        <taxon>Glossata</taxon>
        <taxon>Ditrysia</taxon>
        <taxon>Tineoidea</taxon>
        <taxon>Psychidae</taxon>
        <taxon>Oiketicinae</taxon>
        <taxon>Eumeta</taxon>
    </lineage>
</organism>
<name>A0A4C1W597_EUMVA</name>